<dbReference type="InterPro" id="IPR012334">
    <property type="entry name" value="Pectin_lyas_fold"/>
</dbReference>
<protein>
    <submittedName>
        <fullName evidence="5">Pectinesterase family protein</fullName>
    </submittedName>
</protein>
<name>A0AB39QD54_9ACTN</name>
<evidence type="ECO:0000256" key="1">
    <source>
        <dbReference type="ARBA" id="ARBA00008891"/>
    </source>
</evidence>
<evidence type="ECO:0000259" key="4">
    <source>
        <dbReference type="Pfam" id="PF01095"/>
    </source>
</evidence>
<dbReference type="GO" id="GO:0030599">
    <property type="term" value="F:pectinesterase activity"/>
    <property type="evidence" value="ECO:0007669"/>
    <property type="project" value="InterPro"/>
</dbReference>
<dbReference type="Gene3D" id="2.160.20.10">
    <property type="entry name" value="Single-stranded right-handed beta-helix, Pectin lyase-like"/>
    <property type="match status" value="1"/>
</dbReference>
<dbReference type="RefSeq" id="WP_369175049.1">
    <property type="nucleotide sequence ID" value="NZ_CP163439.1"/>
</dbReference>
<evidence type="ECO:0000313" key="5">
    <source>
        <dbReference type="EMBL" id="XDQ40341.1"/>
    </source>
</evidence>
<dbReference type="InterPro" id="IPR000070">
    <property type="entry name" value="Pectinesterase_cat"/>
</dbReference>
<dbReference type="PANTHER" id="PTHR31321">
    <property type="entry name" value="ACYL-COA THIOESTER HYDROLASE YBHC-RELATED"/>
    <property type="match status" value="1"/>
</dbReference>
<dbReference type="Pfam" id="PF01095">
    <property type="entry name" value="Pectinesterase"/>
    <property type="match status" value="1"/>
</dbReference>
<reference evidence="5" key="1">
    <citation type="submission" date="2024-07" db="EMBL/GenBank/DDBJ databases">
        <authorList>
            <person name="Yu S.T."/>
        </authorList>
    </citation>
    <scope>NUCLEOTIDE SEQUENCE</scope>
    <source>
        <strain evidence="5">R28</strain>
    </source>
</reference>
<organism evidence="5">
    <name type="scientific">Streptomyces sp. R28</name>
    <dbReference type="NCBI Taxonomy" id="3238628"/>
    <lineage>
        <taxon>Bacteria</taxon>
        <taxon>Bacillati</taxon>
        <taxon>Actinomycetota</taxon>
        <taxon>Actinomycetes</taxon>
        <taxon>Kitasatosporales</taxon>
        <taxon>Streptomycetaceae</taxon>
        <taxon>Streptomyces</taxon>
    </lineage>
</organism>
<evidence type="ECO:0000256" key="3">
    <source>
        <dbReference type="ARBA" id="ARBA00023085"/>
    </source>
</evidence>
<feature type="domain" description="Pectinesterase catalytic" evidence="4">
    <location>
        <begin position="2"/>
        <end position="142"/>
    </location>
</feature>
<dbReference type="GO" id="GO:0042545">
    <property type="term" value="P:cell wall modification"/>
    <property type="evidence" value="ECO:0007669"/>
    <property type="project" value="InterPro"/>
</dbReference>
<dbReference type="AlphaFoldDB" id="A0AB39QD54"/>
<dbReference type="GO" id="GO:0009279">
    <property type="term" value="C:cell outer membrane"/>
    <property type="evidence" value="ECO:0007669"/>
    <property type="project" value="TreeGrafter"/>
</dbReference>
<evidence type="ECO:0000256" key="2">
    <source>
        <dbReference type="ARBA" id="ARBA00022801"/>
    </source>
</evidence>
<dbReference type="InterPro" id="IPR011050">
    <property type="entry name" value="Pectin_lyase_fold/virulence"/>
</dbReference>
<comment type="similarity">
    <text evidence="1">Belongs to the pectinesterase family.</text>
</comment>
<gene>
    <name evidence="5" type="ORF">AB5J49_05480</name>
</gene>
<accession>A0AB39QD54</accession>
<proteinExistence type="inferred from homology"/>
<dbReference type="SUPFAM" id="SSF51126">
    <property type="entry name" value="Pectin lyase-like"/>
    <property type="match status" value="1"/>
</dbReference>
<keyword evidence="3" id="KW-0063">Aspartyl esterase</keyword>
<sequence>MRGSVDFVFGNATAVIDKSTLHMLPWPGGTILAPNTDYRKKYGILITHSSINSTALSRTMYFGRPWHNSPEAHPQAVIRETLVSGAVDASQPWTNMTPDYPRSWARFKEYKNTGGGAGFGANAPKLTDAEAADFTAAKYLAGSDGWNPTKDNALGSID</sequence>
<keyword evidence="2" id="KW-0378">Hydrolase</keyword>
<dbReference type="EMBL" id="CP163439">
    <property type="protein sequence ID" value="XDQ40341.1"/>
    <property type="molecule type" value="Genomic_DNA"/>
</dbReference>
<dbReference type="PANTHER" id="PTHR31321:SF57">
    <property type="entry name" value="PECTINESTERASE 53-RELATED"/>
    <property type="match status" value="1"/>
</dbReference>